<organism evidence="13 14">
    <name type="scientific">Macrococcus epidermidis</name>
    <dbReference type="NCBI Taxonomy" id="1902580"/>
    <lineage>
        <taxon>Bacteria</taxon>
        <taxon>Bacillati</taxon>
        <taxon>Bacillota</taxon>
        <taxon>Bacilli</taxon>
        <taxon>Bacillales</taxon>
        <taxon>Staphylococcaceae</taxon>
        <taxon>Macrococcus</taxon>
    </lineage>
</organism>
<dbReference type="InterPro" id="IPR048665">
    <property type="entry name" value="InhA-like_VEG"/>
</dbReference>
<feature type="domain" description="Peptidase M6-like" evidence="11">
    <location>
        <begin position="136"/>
        <end position="424"/>
    </location>
</feature>
<comment type="caution">
    <text evidence="13">The sequence shown here is derived from an EMBL/GenBank/DDBJ whole genome shotgun (WGS) entry which is preliminary data.</text>
</comment>
<evidence type="ECO:0000313" key="13">
    <source>
        <dbReference type="EMBL" id="RAK46062.1"/>
    </source>
</evidence>
<dbReference type="PIRSF" id="PIRSF007519">
    <property type="entry name" value="Protease_InhA"/>
    <property type="match status" value="1"/>
</dbReference>
<dbReference type="Pfam" id="PF20774">
    <property type="entry name" value="InhA-like_VEG"/>
    <property type="match status" value="1"/>
</dbReference>
<keyword evidence="14" id="KW-1185">Reference proteome</keyword>
<evidence type="ECO:0000256" key="6">
    <source>
        <dbReference type="ARBA" id="ARBA00022729"/>
    </source>
</evidence>
<keyword evidence="5" id="KW-0479">Metal-binding</keyword>
<dbReference type="GO" id="GO:0046872">
    <property type="term" value="F:metal ion binding"/>
    <property type="evidence" value="ECO:0007669"/>
    <property type="project" value="UniProtKB-KW"/>
</dbReference>
<evidence type="ECO:0000259" key="12">
    <source>
        <dbReference type="Pfam" id="PF20774"/>
    </source>
</evidence>
<dbReference type="PANTHER" id="PTHR13062">
    <property type="entry name" value="COLLAGENASE"/>
    <property type="match status" value="1"/>
</dbReference>
<keyword evidence="6 10" id="KW-0732">Signal</keyword>
<dbReference type="InterPro" id="IPR008757">
    <property type="entry name" value="Peptidase_M6-like_domain"/>
</dbReference>
<evidence type="ECO:0000256" key="4">
    <source>
        <dbReference type="ARBA" id="ARBA00022670"/>
    </source>
</evidence>
<comment type="cofactor">
    <cofactor evidence="1">
        <name>Zn(2+)</name>
        <dbReference type="ChEBI" id="CHEBI:29105"/>
    </cofactor>
</comment>
<dbReference type="PANTHER" id="PTHR13062:SF12">
    <property type="entry name" value="ALPHA-2-MACROGLOBULIN DOMAIN-CONTAINING PROTEIN"/>
    <property type="match status" value="1"/>
</dbReference>
<evidence type="ECO:0000256" key="2">
    <source>
        <dbReference type="ARBA" id="ARBA00004613"/>
    </source>
</evidence>
<reference evidence="13 14" key="1">
    <citation type="journal article" date="2018" name="Front. Microbiol.">
        <title>Description and Comparative Genomics of Macrococcus caseolyticus subsp. hominis subsp. nov., Macrococcus goetzii sp. nov., Macrococcus epidermidis sp. nov., and Macrococcus bohemicus sp. nov., Novel Macrococci From Human Clinical Material With Virulence Potential and Suspected Uptake of Foreign DNA by Natural Transformation.</title>
        <authorList>
            <person name="Maslanova I."/>
            <person name="Wertheimer Z."/>
            <person name="Sedlacek I."/>
            <person name="Svec P."/>
            <person name="Indrakova A."/>
            <person name="Kovarovic V."/>
            <person name="Schumann P."/>
            <person name="Sproer C."/>
            <person name="Kralova S."/>
            <person name="Sedo O."/>
            <person name="Kristofova L."/>
            <person name="Vrbovska V."/>
            <person name="Fuzik T."/>
            <person name="Petras P."/>
            <person name="Zdrahal Z."/>
            <person name="Ruzickova V."/>
            <person name="Doskar J."/>
            <person name="Pantucek R."/>
        </authorList>
    </citation>
    <scope>NUCLEOTIDE SEQUENCE [LARGE SCALE GENOMIC DNA]</scope>
    <source>
        <strain evidence="13 14">01/688</strain>
    </source>
</reference>
<keyword evidence="8" id="KW-0862">Zinc</keyword>
<dbReference type="GO" id="GO:0008237">
    <property type="term" value="F:metallopeptidase activity"/>
    <property type="evidence" value="ECO:0007669"/>
    <property type="project" value="UniProtKB-KW"/>
</dbReference>
<keyword evidence="3" id="KW-0964">Secreted</keyword>
<dbReference type="EMBL" id="PZJH01000001">
    <property type="protein sequence ID" value="RAK46062.1"/>
    <property type="molecule type" value="Genomic_DNA"/>
</dbReference>
<evidence type="ECO:0000256" key="1">
    <source>
        <dbReference type="ARBA" id="ARBA00001947"/>
    </source>
</evidence>
<name>A0A327ZUX1_9STAP</name>
<dbReference type="InterPro" id="IPR012300">
    <property type="entry name" value="Pept_M6_InhA"/>
</dbReference>
<dbReference type="Pfam" id="PF20773">
    <property type="entry name" value="InhA-like_MAM"/>
    <property type="match status" value="1"/>
</dbReference>
<comment type="subcellular location">
    <subcellularLocation>
        <location evidence="2">Secreted</location>
    </subcellularLocation>
</comment>
<evidence type="ECO:0000256" key="3">
    <source>
        <dbReference type="ARBA" id="ARBA00022525"/>
    </source>
</evidence>
<dbReference type="Proteomes" id="UP000249808">
    <property type="component" value="Unassembled WGS sequence"/>
</dbReference>
<evidence type="ECO:0000256" key="5">
    <source>
        <dbReference type="ARBA" id="ARBA00022723"/>
    </source>
</evidence>
<protein>
    <submittedName>
        <fullName evidence="13">Protease</fullName>
    </submittedName>
</protein>
<feature type="chain" id="PRO_5016263430" evidence="10">
    <location>
        <begin position="30"/>
        <end position="792"/>
    </location>
</feature>
<gene>
    <name evidence="13" type="ORF">BHU61_01035</name>
</gene>
<evidence type="ECO:0000256" key="10">
    <source>
        <dbReference type="SAM" id="SignalP"/>
    </source>
</evidence>
<proteinExistence type="predicted"/>
<evidence type="ECO:0000256" key="9">
    <source>
        <dbReference type="ARBA" id="ARBA00023049"/>
    </source>
</evidence>
<dbReference type="AlphaFoldDB" id="A0A327ZUX1"/>
<keyword evidence="9" id="KW-0482">Metalloprotease</keyword>
<feature type="domain" description="Immune inhibitor A-like metallopeptidase VEG" evidence="12">
    <location>
        <begin position="632"/>
        <end position="788"/>
    </location>
</feature>
<evidence type="ECO:0000256" key="8">
    <source>
        <dbReference type="ARBA" id="ARBA00022833"/>
    </source>
</evidence>
<feature type="signal peptide" evidence="10">
    <location>
        <begin position="1"/>
        <end position="29"/>
    </location>
</feature>
<dbReference type="SUPFAM" id="SSF55486">
    <property type="entry name" value="Metalloproteases ('zincins'), catalytic domain"/>
    <property type="match status" value="1"/>
</dbReference>
<dbReference type="GO" id="GO:0005576">
    <property type="term" value="C:extracellular region"/>
    <property type="evidence" value="ECO:0007669"/>
    <property type="project" value="UniProtKB-SubCell"/>
</dbReference>
<dbReference type="RefSeq" id="WP_111714232.1">
    <property type="nucleotide sequence ID" value="NZ_JBHSSR010000001.1"/>
</dbReference>
<dbReference type="Pfam" id="PF05547">
    <property type="entry name" value="Peptidase_M6"/>
    <property type="match status" value="1"/>
</dbReference>
<evidence type="ECO:0000256" key="7">
    <source>
        <dbReference type="ARBA" id="ARBA00022801"/>
    </source>
</evidence>
<dbReference type="NCBIfam" id="TIGR03296">
    <property type="entry name" value="M6dom_TIGR03296"/>
    <property type="match status" value="1"/>
</dbReference>
<evidence type="ECO:0000313" key="14">
    <source>
        <dbReference type="Proteomes" id="UP000249808"/>
    </source>
</evidence>
<sequence length="792" mass="87167">MRKKQLFSSLLALSLGFSSLGLTSGAAYADTKVQTMSGSGFDSGVANEERLIKMLQKEGILSKTASRAEAEKAVQQFLKHKQEQSNKYIRNKGAFDKKYNKVTTKKNAQNAQNKYTKGKGKKLGHAKNLPSVVPEVYSGEKRTDKVLLLAIDFPDYKNSTITKEESDMFYEDYPMSHFQDMVFSKDGYKGPNGETLVSMQQYYNNQSGGSYALDGEVHGWYTAKHEAAYYGGNYPDADGNDQRPKELVKEALEAAAKDPNVNLEEYDQWDRYDLDGDGVLNEKDGIVDHVMIIHASPGEDAGGGRLGTDAIWSHRWSLDFDEQGEPYTIPNTKSGQDRFGGELAVIDYTIQPEDGAAGVFSHEFGHDLGLPDEYDTIYSGKGEPVSFWSIMSSGSWAGKIPGTEPSGFDPYMKEMLQDFHGGNWQTGSEVDIKDVTSVPQEFLLDEATTKGTNNDAVKVTLPDKVTNIVTPKSGSKLYHSGSDNDLETTLSTSVDLTAAKSAEFTFDAWYDIEKGYDYAYVQASTDGEKWTNLEGNITNNDDPDNSGSNMGNGIDGKSDGFVEAKFNLDQFAGQKVQLRVLYKTDSGFIAPGLYLDNLKVTADGKVVLEDGAETIPKFELNGFSVSDGKKYSKNYYLLQWRSHNKIDGGLAHIKRGDGFLTYNPGLIVEYVDESFSDNHVGKHPGEGYVGVVDADQNALVWDGESPGPASTQWQMRDAAFSLTKQDPLKITLDETSTLVDKSLVANALFDDSKDYSNKAQPHAGKILPKHGLKVKVVGESKDKTTAKIIVYK</sequence>
<accession>A0A327ZUX1</accession>
<evidence type="ECO:0000259" key="11">
    <source>
        <dbReference type="Pfam" id="PF05547"/>
    </source>
</evidence>
<dbReference type="GO" id="GO:0006508">
    <property type="term" value="P:proteolysis"/>
    <property type="evidence" value="ECO:0007669"/>
    <property type="project" value="UniProtKB-KW"/>
</dbReference>
<keyword evidence="4 13" id="KW-0645">Protease</keyword>
<keyword evidence="7" id="KW-0378">Hydrolase</keyword>